<evidence type="ECO:0000256" key="1">
    <source>
        <dbReference type="SAM" id="SignalP"/>
    </source>
</evidence>
<dbReference type="Pfam" id="PF01593">
    <property type="entry name" value="Amino_oxidase"/>
    <property type="match status" value="1"/>
</dbReference>
<dbReference type="EMBL" id="JALPRX010000183">
    <property type="protein sequence ID" value="MCK8788116.1"/>
    <property type="molecule type" value="Genomic_DNA"/>
</dbReference>
<dbReference type="RefSeq" id="WP_248670158.1">
    <property type="nucleotide sequence ID" value="NZ_JALPRX010000183.1"/>
</dbReference>
<proteinExistence type="predicted"/>
<evidence type="ECO:0000313" key="4">
    <source>
        <dbReference type="Proteomes" id="UP001139516"/>
    </source>
</evidence>
<reference evidence="3" key="1">
    <citation type="submission" date="2022-04" db="EMBL/GenBank/DDBJ databases">
        <title>Roseomonas acroporae sp. nov., isolated from coral Acropora digitifera.</title>
        <authorList>
            <person name="Sun H."/>
        </authorList>
    </citation>
    <scope>NUCLEOTIDE SEQUENCE</scope>
    <source>
        <strain evidence="3">NAR14</strain>
    </source>
</reference>
<organism evidence="3 4">
    <name type="scientific">Roseomonas acroporae</name>
    <dbReference type="NCBI Taxonomy" id="2937791"/>
    <lineage>
        <taxon>Bacteria</taxon>
        <taxon>Pseudomonadati</taxon>
        <taxon>Pseudomonadota</taxon>
        <taxon>Alphaproteobacteria</taxon>
        <taxon>Acetobacterales</taxon>
        <taxon>Roseomonadaceae</taxon>
        <taxon>Roseomonas</taxon>
    </lineage>
</organism>
<dbReference type="SUPFAM" id="SSF51905">
    <property type="entry name" value="FAD/NAD(P)-binding domain"/>
    <property type="match status" value="1"/>
</dbReference>
<protein>
    <submittedName>
        <fullName evidence="3">NAD(P)-binding protein</fullName>
    </submittedName>
</protein>
<comment type="caution">
    <text evidence="3">The sequence shown here is derived from an EMBL/GenBank/DDBJ whole genome shotgun (WGS) entry which is preliminary data.</text>
</comment>
<name>A0A9X1YLD8_9PROT</name>
<dbReference type="PANTHER" id="PTHR16128">
    <property type="entry name" value="FAD/NAD(P)-BINDING OXIDOREDUCTASE FAMILY PROTEIN"/>
    <property type="match status" value="1"/>
</dbReference>
<dbReference type="Gene3D" id="3.90.660.10">
    <property type="match status" value="1"/>
</dbReference>
<keyword evidence="1" id="KW-0732">Signal</keyword>
<dbReference type="PRINTS" id="PR00419">
    <property type="entry name" value="ADXRDTASE"/>
</dbReference>
<dbReference type="InterPro" id="IPR002937">
    <property type="entry name" value="Amino_oxidase"/>
</dbReference>
<evidence type="ECO:0000313" key="3">
    <source>
        <dbReference type="EMBL" id="MCK8788116.1"/>
    </source>
</evidence>
<evidence type="ECO:0000259" key="2">
    <source>
        <dbReference type="Pfam" id="PF01593"/>
    </source>
</evidence>
<dbReference type="GO" id="GO:0016491">
    <property type="term" value="F:oxidoreductase activity"/>
    <property type="evidence" value="ECO:0007669"/>
    <property type="project" value="InterPro"/>
</dbReference>
<keyword evidence="4" id="KW-1185">Reference proteome</keyword>
<dbReference type="InterPro" id="IPR036188">
    <property type="entry name" value="FAD/NAD-bd_sf"/>
</dbReference>
<dbReference type="PROSITE" id="PS51257">
    <property type="entry name" value="PROKAR_LIPOPROTEIN"/>
    <property type="match status" value="1"/>
</dbReference>
<sequence length="331" mass="34428">MTRRVAIVGAGMAGLACAGALAAAGLEAVLFDKGRAAGGRIATRRTGLPDGRGLSFNHGAQYATARDPGFLALLERLRAAGHAAPWDAAGPERWCGVPAMSALPRALLADGGAVLRAGRQVGLLRRDAAGWVLHHLPAAETRPGEVAARGEQERFDDVLLAVPPAQAAPLLRAAGQGGLADRLAPVQVAPCWSLMLAFEAPVAAPDTRRFAEGPLAWIAREGSRPGADPAASDRWVAHASPGWSRRHLEADPQAVAPLLLALFRDATGAAAAPLHLAAHRWRHALTERPLGEAALWDPAAGLGLCGDWCLDGRVEAAWLSGRALAARVLGR</sequence>
<feature type="domain" description="Amine oxidase" evidence="2">
    <location>
        <begin position="99"/>
        <end position="329"/>
    </location>
</feature>
<gene>
    <name evidence="3" type="ORF">M0638_27555</name>
</gene>
<dbReference type="Proteomes" id="UP001139516">
    <property type="component" value="Unassembled WGS sequence"/>
</dbReference>
<dbReference type="PANTHER" id="PTHR16128:SF5">
    <property type="entry name" value="FAD_NAD(P)-BINDING OXIDOREDUCTASE FAMILY PROTEIN"/>
    <property type="match status" value="1"/>
</dbReference>
<feature type="chain" id="PRO_5040836811" evidence="1">
    <location>
        <begin position="23"/>
        <end position="331"/>
    </location>
</feature>
<dbReference type="AlphaFoldDB" id="A0A9X1YLD8"/>
<accession>A0A9X1YLD8</accession>
<feature type="signal peptide" evidence="1">
    <location>
        <begin position="1"/>
        <end position="22"/>
    </location>
</feature>
<dbReference type="Gene3D" id="3.50.50.60">
    <property type="entry name" value="FAD/NAD(P)-binding domain"/>
    <property type="match status" value="1"/>
</dbReference>
<dbReference type="Pfam" id="PF13450">
    <property type="entry name" value="NAD_binding_8"/>
    <property type="match status" value="1"/>
</dbReference>